<dbReference type="InterPro" id="IPR020476">
    <property type="entry name" value="Nudix_hydrolase"/>
</dbReference>
<gene>
    <name evidence="6" type="ORF">GCM10010405_07080</name>
</gene>
<dbReference type="PROSITE" id="PS51462">
    <property type="entry name" value="NUDIX"/>
    <property type="match status" value="1"/>
</dbReference>
<dbReference type="Pfam" id="PF13581">
    <property type="entry name" value="HATPase_c_2"/>
    <property type="match status" value="1"/>
</dbReference>
<comment type="caution">
    <text evidence="6">The sequence shown here is derived from an EMBL/GenBank/DDBJ whole genome shotgun (WGS) entry which is preliminary data.</text>
</comment>
<dbReference type="PANTHER" id="PTHR43046">
    <property type="entry name" value="GDP-MANNOSE MANNOSYL HYDROLASE"/>
    <property type="match status" value="1"/>
</dbReference>
<dbReference type="EMBL" id="BAAASZ010000006">
    <property type="protein sequence ID" value="GAA2427082.1"/>
    <property type="molecule type" value="Genomic_DNA"/>
</dbReference>
<organism evidence="6 7">
    <name type="scientific">Streptomyces macrosporus</name>
    <dbReference type="NCBI Taxonomy" id="44032"/>
    <lineage>
        <taxon>Bacteria</taxon>
        <taxon>Bacillati</taxon>
        <taxon>Actinomycetota</taxon>
        <taxon>Actinomycetes</taxon>
        <taxon>Kitasatosporales</taxon>
        <taxon>Streptomycetaceae</taxon>
        <taxon>Streptomyces</taxon>
    </lineage>
</organism>
<dbReference type="Gene3D" id="3.30.565.10">
    <property type="entry name" value="Histidine kinase-like ATPase, C-terminal domain"/>
    <property type="match status" value="1"/>
</dbReference>
<dbReference type="Proteomes" id="UP001501638">
    <property type="component" value="Unassembled WGS sequence"/>
</dbReference>
<evidence type="ECO:0000313" key="7">
    <source>
        <dbReference type="Proteomes" id="UP001501638"/>
    </source>
</evidence>
<dbReference type="PRINTS" id="PR00502">
    <property type="entry name" value="NUDIXFAMILY"/>
</dbReference>
<evidence type="ECO:0000256" key="2">
    <source>
        <dbReference type="ARBA" id="ARBA00005582"/>
    </source>
</evidence>
<dbReference type="Pfam" id="PF00293">
    <property type="entry name" value="NUDIX"/>
    <property type="match status" value="1"/>
</dbReference>
<reference evidence="6 7" key="1">
    <citation type="journal article" date="2019" name="Int. J. Syst. Evol. Microbiol.">
        <title>The Global Catalogue of Microorganisms (GCM) 10K type strain sequencing project: providing services to taxonomists for standard genome sequencing and annotation.</title>
        <authorList>
            <consortium name="The Broad Institute Genomics Platform"/>
            <consortium name="The Broad Institute Genome Sequencing Center for Infectious Disease"/>
            <person name="Wu L."/>
            <person name="Ma J."/>
        </authorList>
    </citation>
    <scope>NUCLEOTIDE SEQUENCE [LARGE SCALE GENOMIC DNA]</scope>
    <source>
        <strain evidence="6 7">JCM 6305</strain>
    </source>
</reference>
<evidence type="ECO:0000256" key="3">
    <source>
        <dbReference type="ARBA" id="ARBA00022801"/>
    </source>
</evidence>
<keyword evidence="7" id="KW-1185">Reference proteome</keyword>
<dbReference type="PROSITE" id="PS00893">
    <property type="entry name" value="NUDIX_BOX"/>
    <property type="match status" value="1"/>
</dbReference>
<dbReference type="Gene3D" id="3.90.79.10">
    <property type="entry name" value="Nucleoside Triphosphate Pyrophosphohydrolase"/>
    <property type="match status" value="1"/>
</dbReference>
<evidence type="ECO:0000256" key="4">
    <source>
        <dbReference type="RuleBase" id="RU003476"/>
    </source>
</evidence>
<feature type="domain" description="Nudix hydrolase" evidence="5">
    <location>
        <begin position="7"/>
        <end position="128"/>
    </location>
</feature>
<dbReference type="PANTHER" id="PTHR43046:SF2">
    <property type="entry name" value="8-OXO-DGTP DIPHOSPHATASE-RELATED"/>
    <property type="match status" value="1"/>
</dbReference>
<comment type="similarity">
    <text evidence="2 4">Belongs to the Nudix hydrolase family.</text>
</comment>
<keyword evidence="3 4" id="KW-0378">Hydrolase</keyword>
<dbReference type="SUPFAM" id="SSF55811">
    <property type="entry name" value="Nudix"/>
    <property type="match status" value="1"/>
</dbReference>
<evidence type="ECO:0000259" key="5">
    <source>
        <dbReference type="PROSITE" id="PS51462"/>
    </source>
</evidence>
<name>A0ABN3JCS6_9ACTN</name>
<comment type="cofactor">
    <cofactor evidence="1">
        <name>Mg(2+)</name>
        <dbReference type="ChEBI" id="CHEBI:18420"/>
    </cofactor>
</comment>
<dbReference type="InterPro" id="IPR000086">
    <property type="entry name" value="NUDIX_hydrolase_dom"/>
</dbReference>
<dbReference type="InterPro" id="IPR003594">
    <property type="entry name" value="HATPase_dom"/>
</dbReference>
<dbReference type="InterPro" id="IPR020084">
    <property type="entry name" value="NUDIX_hydrolase_CS"/>
</dbReference>
<accession>A0ABN3JCS6</accession>
<dbReference type="InterPro" id="IPR036890">
    <property type="entry name" value="HATPase_C_sf"/>
</dbReference>
<proteinExistence type="inferred from homology"/>
<sequence length="302" mass="32325">MSTAERPHSVSVAGVIVDDRGRALLIKRRDNGHWEPPGGVLEAGETIPEALQREVLEETGLKIALPATLTGVYKNMTGLIVSLVFRCEAIVGTPTTGDETRALRWATREEVTELADEAYAVRVLDALDAASPPAVRAHDGGNSSSPNPLPMAAYQHEETCMDEYTSTVRVWELSCPRLPAEVGRARRWTRDILDDNPCADDAALIVTELGANAVTHTTGPAFRVTITRTVEAVTISVTDTGNSTTHPRITHPDTEATHGRGLAIVALLAIGMEVHHDGHGHTVTAHLPASAPQSAVREAQPC</sequence>
<dbReference type="CDD" id="cd16936">
    <property type="entry name" value="HATPase_RsbW-like"/>
    <property type="match status" value="1"/>
</dbReference>
<evidence type="ECO:0000256" key="1">
    <source>
        <dbReference type="ARBA" id="ARBA00001946"/>
    </source>
</evidence>
<dbReference type="InterPro" id="IPR015797">
    <property type="entry name" value="NUDIX_hydrolase-like_dom_sf"/>
</dbReference>
<dbReference type="CDD" id="cd02883">
    <property type="entry name" value="NUDIX_Hydrolase"/>
    <property type="match status" value="1"/>
</dbReference>
<evidence type="ECO:0000313" key="6">
    <source>
        <dbReference type="EMBL" id="GAA2427082.1"/>
    </source>
</evidence>
<dbReference type="SUPFAM" id="SSF55874">
    <property type="entry name" value="ATPase domain of HSP90 chaperone/DNA topoisomerase II/histidine kinase"/>
    <property type="match status" value="1"/>
</dbReference>
<protein>
    <recommendedName>
        <fullName evidence="5">Nudix hydrolase domain-containing protein</fullName>
    </recommendedName>
</protein>